<evidence type="ECO:0000256" key="4">
    <source>
        <dbReference type="ARBA" id="ARBA00022475"/>
    </source>
</evidence>
<evidence type="ECO:0000256" key="11">
    <source>
        <dbReference type="ARBA" id="ARBA00023136"/>
    </source>
</evidence>
<dbReference type="InterPro" id="IPR000014">
    <property type="entry name" value="PAS"/>
</dbReference>
<dbReference type="CDD" id="cd00075">
    <property type="entry name" value="HATPase"/>
    <property type="match status" value="1"/>
</dbReference>
<dbReference type="Gene3D" id="1.10.287.130">
    <property type="match status" value="1"/>
</dbReference>
<feature type="transmembrane region" description="Helical" evidence="13">
    <location>
        <begin position="72"/>
        <end position="93"/>
    </location>
</feature>
<dbReference type="KEGG" id="hdh:G5B40_15420"/>
<evidence type="ECO:0000313" key="17">
    <source>
        <dbReference type="Proteomes" id="UP000503336"/>
    </source>
</evidence>
<dbReference type="PRINTS" id="PR00344">
    <property type="entry name" value="BCTRLSENSOR"/>
</dbReference>
<dbReference type="InterPro" id="IPR011620">
    <property type="entry name" value="Sig_transdc_His_kinase_LytS_TM"/>
</dbReference>
<feature type="domain" description="Response regulatory" evidence="15">
    <location>
        <begin position="584"/>
        <end position="701"/>
    </location>
</feature>
<dbReference type="GO" id="GO:0005886">
    <property type="term" value="C:plasma membrane"/>
    <property type="evidence" value="ECO:0007669"/>
    <property type="project" value="UniProtKB-SubCell"/>
</dbReference>
<comment type="subcellular location">
    <subcellularLocation>
        <location evidence="2">Cell membrane</location>
        <topology evidence="2">Multi-pass membrane protein</topology>
    </subcellularLocation>
</comment>
<proteinExistence type="predicted"/>
<feature type="transmembrane region" description="Helical" evidence="13">
    <location>
        <begin position="33"/>
        <end position="52"/>
    </location>
</feature>
<dbReference type="InterPro" id="IPR004358">
    <property type="entry name" value="Sig_transdc_His_kin-like_C"/>
</dbReference>
<dbReference type="SMART" id="SM00448">
    <property type="entry name" value="REC"/>
    <property type="match status" value="2"/>
</dbReference>
<evidence type="ECO:0000256" key="7">
    <source>
        <dbReference type="ARBA" id="ARBA00022692"/>
    </source>
</evidence>
<dbReference type="RefSeq" id="WP_165100316.1">
    <property type="nucleotide sequence ID" value="NZ_CP049056.1"/>
</dbReference>
<dbReference type="SUPFAM" id="SSF52172">
    <property type="entry name" value="CheY-like"/>
    <property type="match status" value="2"/>
</dbReference>
<dbReference type="AlphaFoldDB" id="A0A7L5C0S4"/>
<evidence type="ECO:0000256" key="6">
    <source>
        <dbReference type="ARBA" id="ARBA00022679"/>
    </source>
</evidence>
<dbReference type="GO" id="GO:0000155">
    <property type="term" value="F:phosphorelay sensor kinase activity"/>
    <property type="evidence" value="ECO:0007669"/>
    <property type="project" value="InterPro"/>
</dbReference>
<feature type="transmembrane region" description="Helical" evidence="13">
    <location>
        <begin position="100"/>
        <end position="123"/>
    </location>
</feature>
<evidence type="ECO:0000256" key="10">
    <source>
        <dbReference type="ARBA" id="ARBA00023012"/>
    </source>
</evidence>
<dbReference type="FunFam" id="1.10.287.130:FF:000001">
    <property type="entry name" value="Two-component sensor histidine kinase"/>
    <property type="match status" value="1"/>
</dbReference>
<dbReference type="GO" id="GO:0071555">
    <property type="term" value="P:cell wall organization"/>
    <property type="evidence" value="ECO:0007669"/>
    <property type="project" value="InterPro"/>
</dbReference>
<dbReference type="Proteomes" id="UP000503336">
    <property type="component" value="Chromosome"/>
</dbReference>
<dbReference type="EC" id="2.7.13.3" evidence="3"/>
<dbReference type="InterPro" id="IPR003661">
    <property type="entry name" value="HisK_dim/P_dom"/>
</dbReference>
<organism evidence="16 17">
    <name type="scientific">Pikeienuella piscinae</name>
    <dbReference type="NCBI Taxonomy" id="2748098"/>
    <lineage>
        <taxon>Bacteria</taxon>
        <taxon>Pseudomonadati</taxon>
        <taxon>Pseudomonadota</taxon>
        <taxon>Alphaproteobacteria</taxon>
        <taxon>Rhodobacterales</taxon>
        <taxon>Paracoccaceae</taxon>
        <taxon>Pikeienuella</taxon>
    </lineage>
</organism>
<evidence type="ECO:0000256" key="12">
    <source>
        <dbReference type="PROSITE-ProRule" id="PRU00169"/>
    </source>
</evidence>
<dbReference type="GO" id="GO:0009927">
    <property type="term" value="F:histidine phosphotransfer kinase activity"/>
    <property type="evidence" value="ECO:0007669"/>
    <property type="project" value="TreeGrafter"/>
</dbReference>
<dbReference type="InterPro" id="IPR003594">
    <property type="entry name" value="HATPase_dom"/>
</dbReference>
<feature type="modified residue" description="4-aspartylphosphate" evidence="12">
    <location>
        <position position="633"/>
    </location>
</feature>
<dbReference type="SMART" id="SM00388">
    <property type="entry name" value="HisKA"/>
    <property type="match status" value="1"/>
</dbReference>
<reference evidence="16 17" key="1">
    <citation type="submission" date="2020-02" db="EMBL/GenBank/DDBJ databases">
        <title>complete genome sequence of Rhodobacteraceae bacterium.</title>
        <authorList>
            <person name="Park J."/>
            <person name="Kim Y.-S."/>
            <person name="Kim K.-H."/>
        </authorList>
    </citation>
    <scope>NUCLEOTIDE SEQUENCE [LARGE SCALE GENOMIC DNA]</scope>
    <source>
        <strain evidence="16 17">RR4-56</strain>
    </source>
</reference>
<dbReference type="InterPro" id="IPR035965">
    <property type="entry name" value="PAS-like_dom_sf"/>
</dbReference>
<dbReference type="Gene3D" id="3.30.450.20">
    <property type="entry name" value="PAS domain"/>
    <property type="match status" value="1"/>
</dbReference>
<keyword evidence="4" id="KW-1003">Cell membrane</keyword>
<dbReference type="InterPro" id="IPR036097">
    <property type="entry name" value="HisK_dim/P_sf"/>
</dbReference>
<dbReference type="InterPro" id="IPR036890">
    <property type="entry name" value="HATPase_C_sf"/>
</dbReference>
<dbReference type="InterPro" id="IPR001789">
    <property type="entry name" value="Sig_transdc_resp-reg_receiver"/>
</dbReference>
<dbReference type="PANTHER" id="PTHR43047:SF72">
    <property type="entry name" value="OSMOSENSING HISTIDINE PROTEIN KINASE SLN1"/>
    <property type="match status" value="1"/>
</dbReference>
<keyword evidence="11 13" id="KW-0472">Membrane</keyword>
<keyword evidence="6" id="KW-0808">Transferase</keyword>
<dbReference type="PROSITE" id="PS50109">
    <property type="entry name" value="HIS_KIN"/>
    <property type="match status" value="1"/>
</dbReference>
<feature type="domain" description="Histidine kinase" evidence="14">
    <location>
        <begin position="336"/>
        <end position="555"/>
    </location>
</feature>
<dbReference type="SUPFAM" id="SSF47384">
    <property type="entry name" value="Homodimeric domain of signal transducing histidine kinase"/>
    <property type="match status" value="1"/>
</dbReference>
<dbReference type="Pfam" id="PF02518">
    <property type="entry name" value="HATPase_c"/>
    <property type="match status" value="1"/>
</dbReference>
<dbReference type="InterPro" id="IPR005467">
    <property type="entry name" value="His_kinase_dom"/>
</dbReference>
<protein>
    <recommendedName>
        <fullName evidence="3">histidine kinase</fullName>
        <ecNumber evidence="3">2.7.13.3</ecNumber>
    </recommendedName>
</protein>
<evidence type="ECO:0000256" key="3">
    <source>
        <dbReference type="ARBA" id="ARBA00012438"/>
    </source>
</evidence>
<dbReference type="PROSITE" id="PS50110">
    <property type="entry name" value="RESPONSE_REGULATORY"/>
    <property type="match status" value="2"/>
</dbReference>
<dbReference type="EMBL" id="CP049056">
    <property type="protein sequence ID" value="QIE56698.1"/>
    <property type="molecule type" value="Genomic_DNA"/>
</dbReference>
<feature type="modified residue" description="4-aspartylphosphate" evidence="12">
    <location>
        <position position="758"/>
    </location>
</feature>
<keyword evidence="10" id="KW-0902">Two-component regulatory system</keyword>
<dbReference type="Pfam" id="PF00512">
    <property type="entry name" value="HisKA"/>
    <property type="match status" value="1"/>
</dbReference>
<feature type="transmembrane region" description="Helical" evidence="13">
    <location>
        <begin position="6"/>
        <end position="26"/>
    </location>
</feature>
<evidence type="ECO:0000256" key="9">
    <source>
        <dbReference type="ARBA" id="ARBA00022989"/>
    </source>
</evidence>
<keyword evidence="8" id="KW-0418">Kinase</keyword>
<dbReference type="CDD" id="cd00082">
    <property type="entry name" value="HisKA"/>
    <property type="match status" value="1"/>
</dbReference>
<evidence type="ECO:0000256" key="2">
    <source>
        <dbReference type="ARBA" id="ARBA00004651"/>
    </source>
</evidence>
<gene>
    <name evidence="16" type="ORF">G5B40_15420</name>
</gene>
<keyword evidence="5 12" id="KW-0597">Phosphoprotein</keyword>
<accession>A0A7L5C0S4</accession>
<name>A0A7L5C0S4_9RHOB</name>
<evidence type="ECO:0000256" key="5">
    <source>
        <dbReference type="ARBA" id="ARBA00022553"/>
    </source>
</evidence>
<keyword evidence="9 13" id="KW-1133">Transmembrane helix</keyword>
<comment type="catalytic activity">
    <reaction evidence="1">
        <text>ATP + protein L-histidine = ADP + protein N-phospho-L-histidine.</text>
        <dbReference type="EC" id="2.7.13.3"/>
    </reaction>
</comment>
<dbReference type="SUPFAM" id="SSF55785">
    <property type="entry name" value="PYP-like sensor domain (PAS domain)"/>
    <property type="match status" value="1"/>
</dbReference>
<evidence type="ECO:0000256" key="8">
    <source>
        <dbReference type="ARBA" id="ARBA00022777"/>
    </source>
</evidence>
<feature type="domain" description="Response regulatory" evidence="15">
    <location>
        <begin position="710"/>
        <end position="816"/>
    </location>
</feature>
<dbReference type="FunFam" id="3.30.565.10:FF:000006">
    <property type="entry name" value="Sensor histidine kinase WalK"/>
    <property type="match status" value="1"/>
</dbReference>
<dbReference type="SUPFAM" id="SSF55874">
    <property type="entry name" value="ATPase domain of HSP90 chaperone/DNA topoisomerase II/histidine kinase"/>
    <property type="match status" value="1"/>
</dbReference>
<sequence>MYTSIISMIESASVITLAVVFSLIVGDRLRGRFWANNIVFGVVFGLVGLLSMSSPVEVAPGVIVDARNVVTAMSAVIGGPLSAVITALCLIAVRWTIGGAGVIPGSVTISLVAATSVILVLWWKHRGQDRYRFSAALMLSAVVTACPVATVLYFSQIFDLSTSIEALMFSIPTNFFGVLLFSFLVIAEEQRRWALSAYADTQSQVRNLADNAPGVLFQLELVRENEIRFIYMSGGAQRYFRSSPDEIVANPNIVIDMLSQASRVQMEQSLHRSFDTQEAWFSEVKYRPSEGEERWLRVAAAKPRWDMKGRLIWDGSLFDITDDKRTQEMKNEFISTVSHELRTPLTSIRGSLGLISGGAAGELPAKASALVKIANSNAERLVRLINDILDIEKIESGHMPFHLKPQALFPLIKQSTDASRDYLPERKVELSLIDDAPDIRANVDADRLHQVLSNLLSNAIKHSPVNGKVSVALSRNGQRARIAVSDQGPGIPKTYRELVFEKFEQVDGSATKSVGGTGLGLSIVKAIVEKLDGEVSFETTVGVGTTFYVDLPEIVDSRTPIAGATETKIRGEGVAAETQARGKKILICEDEPDVAAVIVAMLRECDVESDVAPDIQTALARLSEGDYVAMTLDIRLAGESGIDLYQQIRMTPALKDLPIIVISAVVDEARKTLNGAALGVVDWLSKPIDIDRLRMAVTRARQGDFLRRPSVLHVEDDDDVVEIIAASLGDAVSFDFAKSVSGARKKLIDNHYDLIILDLELTDGSGVELLNEIPSDASVVIFSATEVDRDLADKVEAAMIKTKTSEIEIGTLVKALAEKRMNDRTCANEA</sequence>
<evidence type="ECO:0000259" key="14">
    <source>
        <dbReference type="PROSITE" id="PS50109"/>
    </source>
</evidence>
<keyword evidence="7 13" id="KW-0812">Transmembrane</keyword>
<dbReference type="PANTHER" id="PTHR43047">
    <property type="entry name" value="TWO-COMPONENT HISTIDINE PROTEIN KINASE"/>
    <property type="match status" value="1"/>
</dbReference>
<dbReference type="Gene3D" id="3.30.565.10">
    <property type="entry name" value="Histidine kinase-like ATPase, C-terminal domain"/>
    <property type="match status" value="1"/>
</dbReference>
<dbReference type="SMART" id="SM00387">
    <property type="entry name" value="HATPase_c"/>
    <property type="match status" value="1"/>
</dbReference>
<dbReference type="CDD" id="cd00156">
    <property type="entry name" value="REC"/>
    <property type="match status" value="2"/>
</dbReference>
<evidence type="ECO:0000259" key="15">
    <source>
        <dbReference type="PROSITE" id="PS50110"/>
    </source>
</evidence>
<feature type="transmembrane region" description="Helical" evidence="13">
    <location>
        <begin position="135"/>
        <end position="154"/>
    </location>
</feature>
<evidence type="ECO:0000256" key="13">
    <source>
        <dbReference type="SAM" id="Phobius"/>
    </source>
</evidence>
<evidence type="ECO:0000256" key="1">
    <source>
        <dbReference type="ARBA" id="ARBA00000085"/>
    </source>
</evidence>
<dbReference type="CDD" id="cd00130">
    <property type="entry name" value="PAS"/>
    <property type="match status" value="1"/>
</dbReference>
<evidence type="ECO:0000313" key="16">
    <source>
        <dbReference type="EMBL" id="QIE56698.1"/>
    </source>
</evidence>
<dbReference type="Gene3D" id="3.40.50.2300">
    <property type="match status" value="2"/>
</dbReference>
<dbReference type="Pfam" id="PF07694">
    <property type="entry name" value="5TM-5TMR_LYT"/>
    <property type="match status" value="1"/>
</dbReference>
<keyword evidence="17" id="KW-1185">Reference proteome</keyword>
<dbReference type="InterPro" id="IPR011006">
    <property type="entry name" value="CheY-like_superfamily"/>
</dbReference>
<dbReference type="Pfam" id="PF00072">
    <property type="entry name" value="Response_reg"/>
    <property type="match status" value="2"/>
</dbReference>
<feature type="transmembrane region" description="Helical" evidence="13">
    <location>
        <begin position="166"/>
        <end position="187"/>
    </location>
</feature>